<name>A0ABV9ZFB0_9PSEU</name>
<proteinExistence type="predicted"/>
<dbReference type="InterPro" id="IPR050197">
    <property type="entry name" value="Aldolase_class_II_sugar_metab"/>
</dbReference>
<protein>
    <submittedName>
        <fullName evidence="4">Class II aldolase/adducin family protein</fullName>
    </submittedName>
</protein>
<evidence type="ECO:0000259" key="3">
    <source>
        <dbReference type="SMART" id="SM01007"/>
    </source>
</evidence>
<evidence type="ECO:0000313" key="4">
    <source>
        <dbReference type="EMBL" id="MFC5138872.1"/>
    </source>
</evidence>
<sequence length="236" mass="24556">MSGLDAQRALIATACRVLAHRGLAPGVLGHVSLRVGTDRCLVRCRGPQERGLAFSEPSDVRLVSLDGELLEEATGYAVPTELPLHTEVLRARPDVAAVVHAHPPDTVAADLAGLAVRPIVGAYDIPGAHLAAGGVPVYPRAVLVRDRVLAGEMVAALGDRPVVILRGHGLTATGRSVEEAVLRARSVDTLAAMTLAVARAGGIPRDLPPADLAELPDLGGGFTHDTAWRHEVASLP</sequence>
<gene>
    <name evidence="4" type="ORF">ACFPK1_11565</name>
</gene>
<keyword evidence="5" id="KW-1185">Reference proteome</keyword>
<keyword evidence="1" id="KW-0479">Metal-binding</keyword>
<dbReference type="SMART" id="SM01007">
    <property type="entry name" value="Aldolase_II"/>
    <property type="match status" value="1"/>
</dbReference>
<dbReference type="RefSeq" id="WP_378021074.1">
    <property type="nucleotide sequence ID" value="NZ_JBHSKG010000005.1"/>
</dbReference>
<dbReference type="Pfam" id="PF00596">
    <property type="entry name" value="Aldolase_II"/>
    <property type="match status" value="1"/>
</dbReference>
<evidence type="ECO:0000313" key="5">
    <source>
        <dbReference type="Proteomes" id="UP001596175"/>
    </source>
</evidence>
<dbReference type="PANTHER" id="PTHR22789">
    <property type="entry name" value="FUCULOSE PHOSPHATE ALDOLASE"/>
    <property type="match status" value="1"/>
</dbReference>
<dbReference type="Gene3D" id="3.40.225.10">
    <property type="entry name" value="Class II aldolase/adducin N-terminal domain"/>
    <property type="match status" value="1"/>
</dbReference>
<feature type="domain" description="Class II aldolase/adducin N-terminal" evidence="3">
    <location>
        <begin position="9"/>
        <end position="195"/>
    </location>
</feature>
<dbReference type="PANTHER" id="PTHR22789:SF0">
    <property type="entry name" value="3-OXO-TETRONATE 4-PHOSPHATE DECARBOXYLASE-RELATED"/>
    <property type="match status" value="1"/>
</dbReference>
<reference evidence="5" key="1">
    <citation type="journal article" date="2019" name="Int. J. Syst. Evol. Microbiol.">
        <title>The Global Catalogue of Microorganisms (GCM) 10K type strain sequencing project: providing services to taxonomists for standard genome sequencing and annotation.</title>
        <authorList>
            <consortium name="The Broad Institute Genomics Platform"/>
            <consortium name="The Broad Institute Genome Sequencing Center for Infectious Disease"/>
            <person name="Wu L."/>
            <person name="Ma J."/>
        </authorList>
    </citation>
    <scope>NUCLEOTIDE SEQUENCE [LARGE SCALE GENOMIC DNA]</scope>
    <source>
        <strain evidence="5">XZYJ18</strain>
    </source>
</reference>
<evidence type="ECO:0000256" key="1">
    <source>
        <dbReference type="ARBA" id="ARBA00022723"/>
    </source>
</evidence>
<dbReference type="InterPro" id="IPR001303">
    <property type="entry name" value="Aldolase_II/adducin_N"/>
</dbReference>
<organism evidence="4 5">
    <name type="scientific">Actinomycetospora rhizophila</name>
    <dbReference type="NCBI Taxonomy" id="1416876"/>
    <lineage>
        <taxon>Bacteria</taxon>
        <taxon>Bacillati</taxon>
        <taxon>Actinomycetota</taxon>
        <taxon>Actinomycetes</taxon>
        <taxon>Pseudonocardiales</taxon>
        <taxon>Pseudonocardiaceae</taxon>
        <taxon>Actinomycetospora</taxon>
    </lineage>
</organism>
<keyword evidence="2" id="KW-0456">Lyase</keyword>
<dbReference type="InterPro" id="IPR036409">
    <property type="entry name" value="Aldolase_II/adducin_N_sf"/>
</dbReference>
<dbReference type="Proteomes" id="UP001596175">
    <property type="component" value="Unassembled WGS sequence"/>
</dbReference>
<accession>A0ABV9ZFB0</accession>
<dbReference type="EMBL" id="JBHSKG010000005">
    <property type="protein sequence ID" value="MFC5138872.1"/>
    <property type="molecule type" value="Genomic_DNA"/>
</dbReference>
<comment type="caution">
    <text evidence="4">The sequence shown here is derived from an EMBL/GenBank/DDBJ whole genome shotgun (WGS) entry which is preliminary data.</text>
</comment>
<evidence type="ECO:0000256" key="2">
    <source>
        <dbReference type="ARBA" id="ARBA00023239"/>
    </source>
</evidence>
<dbReference type="SUPFAM" id="SSF53639">
    <property type="entry name" value="AraD/HMP-PK domain-like"/>
    <property type="match status" value="1"/>
</dbReference>